<gene>
    <name evidence="1" type="ORF">SAMN04488511_12089</name>
</gene>
<keyword evidence="2" id="KW-1185">Reference proteome</keyword>
<proteinExistence type="predicted"/>
<evidence type="ECO:0000313" key="2">
    <source>
        <dbReference type="Proteomes" id="UP000198836"/>
    </source>
</evidence>
<accession>A0A1I0U6P7</accession>
<organism evidence="1 2">
    <name type="scientific">Pedobacter suwonensis</name>
    <dbReference type="NCBI Taxonomy" id="332999"/>
    <lineage>
        <taxon>Bacteria</taxon>
        <taxon>Pseudomonadati</taxon>
        <taxon>Bacteroidota</taxon>
        <taxon>Sphingobacteriia</taxon>
        <taxon>Sphingobacteriales</taxon>
        <taxon>Sphingobacteriaceae</taxon>
        <taxon>Pedobacter</taxon>
    </lineage>
</organism>
<dbReference type="EMBL" id="FOJM01000020">
    <property type="protein sequence ID" value="SFA58876.1"/>
    <property type="molecule type" value="Genomic_DNA"/>
</dbReference>
<dbReference type="AlphaFoldDB" id="A0A1I0U6P7"/>
<evidence type="ECO:0000313" key="1">
    <source>
        <dbReference type="EMBL" id="SFA58876.1"/>
    </source>
</evidence>
<name>A0A1I0U6P7_9SPHI</name>
<dbReference type="Proteomes" id="UP000198836">
    <property type="component" value="Unassembled WGS sequence"/>
</dbReference>
<reference evidence="2" key="1">
    <citation type="submission" date="2016-10" db="EMBL/GenBank/DDBJ databases">
        <authorList>
            <person name="Varghese N."/>
            <person name="Submissions S."/>
        </authorList>
    </citation>
    <scope>NUCLEOTIDE SEQUENCE [LARGE SCALE GENOMIC DNA]</scope>
    <source>
        <strain evidence="2">DSM 18130</strain>
    </source>
</reference>
<protein>
    <submittedName>
        <fullName evidence="1">Uncharacterized protein</fullName>
    </submittedName>
</protein>
<sequence length="55" mass="6648">MKDPEINPIATYRIRMTISNKKKRGDRKPMPRYFILKIFEYLLTLYPNPHTPNLI</sequence>